<dbReference type="Pfam" id="PF25597">
    <property type="entry name" value="SH3_retrovirus"/>
    <property type="match status" value="1"/>
</dbReference>
<sequence>MPYTTNKHQHKSKPCVFLGYSLNHQGYKCLDLFTRRIYVSRHVLFNEDNFPFKDLTSSKGSGFKSGALQYLTITRLDFAYPVNQVCQFMQNPTSTHCSMLYLMQTMLVIQILDIPLVVFVFIWEKTWFHGSSKKQKTVSRSITEAKYRQLAHTAPELSWFRSLLCDLQLCLSPPQIWFDNMSSLAMASNPDQIANLFTKGLCVVRFKYLVSKLLVVQKPVSLQGDVR</sequence>
<name>A0AAD4ZL85_PRUDU</name>
<dbReference type="InterPro" id="IPR057670">
    <property type="entry name" value="SH3_retrovirus"/>
</dbReference>
<evidence type="ECO:0000256" key="1">
    <source>
        <dbReference type="SAM" id="Phobius"/>
    </source>
</evidence>
<organism evidence="3 4">
    <name type="scientific">Prunus dulcis</name>
    <name type="common">Almond</name>
    <name type="synonym">Amygdalus dulcis</name>
    <dbReference type="NCBI Taxonomy" id="3755"/>
    <lineage>
        <taxon>Eukaryota</taxon>
        <taxon>Viridiplantae</taxon>
        <taxon>Streptophyta</taxon>
        <taxon>Embryophyta</taxon>
        <taxon>Tracheophyta</taxon>
        <taxon>Spermatophyta</taxon>
        <taxon>Magnoliopsida</taxon>
        <taxon>eudicotyledons</taxon>
        <taxon>Gunneridae</taxon>
        <taxon>Pentapetalae</taxon>
        <taxon>rosids</taxon>
        <taxon>fabids</taxon>
        <taxon>Rosales</taxon>
        <taxon>Rosaceae</taxon>
        <taxon>Amygdaloideae</taxon>
        <taxon>Amygdaleae</taxon>
        <taxon>Prunus</taxon>
    </lineage>
</organism>
<evidence type="ECO:0000313" key="4">
    <source>
        <dbReference type="Proteomes" id="UP001054821"/>
    </source>
</evidence>
<keyword evidence="1" id="KW-0472">Membrane</keyword>
<dbReference type="Proteomes" id="UP001054821">
    <property type="component" value="Chromosome 1"/>
</dbReference>
<feature type="transmembrane region" description="Helical" evidence="1">
    <location>
        <begin position="99"/>
        <end position="123"/>
    </location>
</feature>
<dbReference type="CDD" id="cd09272">
    <property type="entry name" value="RNase_HI_RT_Ty1"/>
    <property type="match status" value="1"/>
</dbReference>
<keyword evidence="1" id="KW-0812">Transmembrane</keyword>
<evidence type="ECO:0000259" key="2">
    <source>
        <dbReference type="Pfam" id="PF25597"/>
    </source>
</evidence>
<dbReference type="EMBL" id="JAJFAZ020000001">
    <property type="protein sequence ID" value="KAI5350094.1"/>
    <property type="molecule type" value="Genomic_DNA"/>
</dbReference>
<keyword evidence="4" id="KW-1185">Reference proteome</keyword>
<protein>
    <recommendedName>
        <fullName evidence="2">Retroviral polymerase SH3-like domain-containing protein</fullName>
    </recommendedName>
</protein>
<comment type="caution">
    <text evidence="3">The sequence shown here is derived from an EMBL/GenBank/DDBJ whole genome shotgun (WGS) entry which is preliminary data.</text>
</comment>
<keyword evidence="1" id="KW-1133">Transmembrane helix</keyword>
<evidence type="ECO:0000313" key="3">
    <source>
        <dbReference type="EMBL" id="KAI5350094.1"/>
    </source>
</evidence>
<reference evidence="3 4" key="1">
    <citation type="journal article" date="2022" name="G3 (Bethesda)">
        <title>Whole-genome sequence and methylome profiling of the almond [Prunus dulcis (Mill.) D.A. Webb] cultivar 'Nonpareil'.</title>
        <authorList>
            <person name="D'Amico-Willman K.M."/>
            <person name="Ouma W.Z."/>
            <person name="Meulia T."/>
            <person name="Sideli G.M."/>
            <person name="Gradziel T.M."/>
            <person name="Fresnedo-Ramirez J."/>
        </authorList>
    </citation>
    <scope>NUCLEOTIDE SEQUENCE [LARGE SCALE GENOMIC DNA]</scope>
    <source>
        <strain evidence="3">Clone GOH B32 T37-40</strain>
    </source>
</reference>
<dbReference type="PANTHER" id="PTHR11439:SF455">
    <property type="entry name" value="RLK (RECEPTOR-LIKE PROTEIN KINASE) 8, PUTATIVE-RELATED"/>
    <property type="match status" value="1"/>
</dbReference>
<dbReference type="PANTHER" id="PTHR11439">
    <property type="entry name" value="GAG-POL-RELATED RETROTRANSPOSON"/>
    <property type="match status" value="1"/>
</dbReference>
<accession>A0AAD4ZL85</accession>
<dbReference type="AlphaFoldDB" id="A0AAD4ZL85"/>
<gene>
    <name evidence="3" type="ORF">L3X38_002985</name>
</gene>
<feature type="domain" description="Retroviral polymerase SH3-like" evidence="2">
    <location>
        <begin position="3"/>
        <end position="55"/>
    </location>
</feature>
<proteinExistence type="predicted"/>